<dbReference type="SMART" id="SM00470">
    <property type="entry name" value="ParB"/>
    <property type="match status" value="1"/>
</dbReference>
<feature type="domain" description="ParB-like N-terminal" evidence="2">
    <location>
        <begin position="11"/>
        <end position="102"/>
    </location>
</feature>
<comment type="similarity">
    <text evidence="1">Belongs to the ParB family.</text>
</comment>
<evidence type="ECO:0000259" key="2">
    <source>
        <dbReference type="SMART" id="SM00470"/>
    </source>
</evidence>
<name>A0A2X0QSJ5_9PROT</name>
<dbReference type="SUPFAM" id="SSF109709">
    <property type="entry name" value="KorB DNA-binding domain-like"/>
    <property type="match status" value="1"/>
</dbReference>
<dbReference type="EMBL" id="LS423452">
    <property type="protein sequence ID" value="SPS04800.1"/>
    <property type="molecule type" value="Genomic_DNA"/>
</dbReference>
<dbReference type="InterPro" id="IPR050336">
    <property type="entry name" value="Chromosome_partition/occlusion"/>
</dbReference>
<protein>
    <submittedName>
        <fullName evidence="3">Chromosome partitionning protein parB</fullName>
    </submittedName>
</protein>
<proteinExistence type="inferred from homology"/>
<dbReference type="Gene3D" id="1.10.10.2830">
    <property type="match status" value="1"/>
</dbReference>
<dbReference type="NCBIfam" id="TIGR00180">
    <property type="entry name" value="parB_part"/>
    <property type="match status" value="1"/>
</dbReference>
<dbReference type="GO" id="GO:0005694">
    <property type="term" value="C:chromosome"/>
    <property type="evidence" value="ECO:0007669"/>
    <property type="project" value="TreeGrafter"/>
</dbReference>
<dbReference type="InterPro" id="IPR003115">
    <property type="entry name" value="ParB_N"/>
</dbReference>
<dbReference type="AlphaFoldDB" id="A0A2X0QSJ5"/>
<dbReference type="CDD" id="cd16411">
    <property type="entry name" value="ParB_N_like"/>
    <property type="match status" value="1"/>
</dbReference>
<evidence type="ECO:0000256" key="1">
    <source>
        <dbReference type="ARBA" id="ARBA00006295"/>
    </source>
</evidence>
<dbReference type="GO" id="GO:0007059">
    <property type="term" value="P:chromosome segregation"/>
    <property type="evidence" value="ECO:0007669"/>
    <property type="project" value="TreeGrafter"/>
</dbReference>
<gene>
    <name evidence="3" type="primary">parB</name>
    <name evidence="3" type="ORF">NITFAB_0389</name>
</gene>
<dbReference type="GO" id="GO:0003677">
    <property type="term" value="F:DNA binding"/>
    <property type="evidence" value="ECO:0007669"/>
    <property type="project" value="InterPro"/>
</dbReference>
<reference evidence="3" key="1">
    <citation type="submission" date="2018-05" db="EMBL/GenBank/DDBJ databases">
        <authorList>
            <person name="Lanie J.A."/>
            <person name="Ng W.-L."/>
            <person name="Kazmierczak K.M."/>
            <person name="Andrzejewski T.M."/>
            <person name="Davidsen T.M."/>
            <person name="Wayne K.J."/>
            <person name="Tettelin H."/>
            <person name="Glass J.I."/>
            <person name="Rusch D."/>
            <person name="Podicherti R."/>
            <person name="Tsui H.-C.T."/>
            <person name="Winkler M.E."/>
        </authorList>
    </citation>
    <scope>NUCLEOTIDE SEQUENCE</scope>
    <source>
        <strain evidence="3">KNB</strain>
    </source>
</reference>
<accession>A0A2X0QSJ5</accession>
<dbReference type="PANTHER" id="PTHR33375">
    <property type="entry name" value="CHROMOSOME-PARTITIONING PROTEIN PARB-RELATED"/>
    <property type="match status" value="1"/>
</dbReference>
<dbReference type="InterPro" id="IPR036086">
    <property type="entry name" value="ParB/Sulfiredoxin_sf"/>
</dbReference>
<dbReference type="Pfam" id="PF07506">
    <property type="entry name" value="RepB"/>
    <property type="match status" value="1"/>
</dbReference>
<dbReference type="InterPro" id="IPR004437">
    <property type="entry name" value="ParB/RepB/Spo0J"/>
</dbReference>
<dbReference type="PANTHER" id="PTHR33375:SF1">
    <property type="entry name" value="CHROMOSOME-PARTITIONING PROTEIN PARB-RELATED"/>
    <property type="match status" value="1"/>
</dbReference>
<dbReference type="SUPFAM" id="SSF110849">
    <property type="entry name" value="ParB/Sulfiredoxin"/>
    <property type="match status" value="1"/>
</dbReference>
<dbReference type="InterPro" id="IPR011111">
    <property type="entry name" value="Plasmid_RepB"/>
</dbReference>
<evidence type="ECO:0000313" key="3">
    <source>
        <dbReference type="EMBL" id="SPS04800.1"/>
    </source>
</evidence>
<sequence>MSREHLVSELQMIPVDRIEVLNSRERNGRIFETIVENIKDIGLKKPITVTPRSDACGNDTFLLICGEGRLKAYKALGESTIPAMVVNVSDEDAFIMSLAENIARRQCRSLELLIGIEQLHDQGYDKKTIAQKTGLSIDYVHGILHLLQSGEERLLVAVESGRIPLNAALTIASAGNDKELQGAMQEAYESGELRGNQLLQARKVIERRRTLGRSIARGIQRKNTDVTSSSLIRTYQKEVERQKLMIKKAEFTQQRLLFVVEALRQLLSDENFINLMRAEGLDTLPKYLAERVWAGGHLG</sequence>
<organism evidence="3">
    <name type="scientific">Candidatus Nitrotoga fabula</name>
    <dbReference type="NCBI Taxonomy" id="2182327"/>
    <lineage>
        <taxon>Bacteria</taxon>
        <taxon>Pseudomonadati</taxon>
        <taxon>Pseudomonadota</taxon>
        <taxon>Betaproteobacteria</taxon>
        <taxon>Nitrosomonadales</taxon>
        <taxon>Gallionellaceae</taxon>
        <taxon>Candidatus Nitrotoga</taxon>
    </lineage>
</organism>
<dbReference type="Pfam" id="PF02195">
    <property type="entry name" value="ParB_N"/>
    <property type="match status" value="1"/>
</dbReference>
<dbReference type="Gene3D" id="3.90.1530.30">
    <property type="match status" value="1"/>
</dbReference>